<name>A0ABD6XE12_PHODM</name>
<keyword evidence="3" id="KW-0548">Nucleotidyltransferase</keyword>
<dbReference type="RefSeq" id="WP_065171498.1">
    <property type="nucleotide sequence ID" value="NZ_LZFH01000012.1"/>
</dbReference>
<keyword evidence="3" id="KW-0808">Transferase</keyword>
<dbReference type="Gene3D" id="3.90.550.10">
    <property type="entry name" value="Spore Coat Polysaccharide Biosynthesis Protein SpsA, Chain A"/>
    <property type="match status" value="1"/>
</dbReference>
<dbReference type="CDD" id="cd04182">
    <property type="entry name" value="GT_2_like_f"/>
    <property type="match status" value="1"/>
</dbReference>
<evidence type="ECO:0000313" key="3">
    <source>
        <dbReference type="EMBL" id="PSU19068.1"/>
    </source>
</evidence>
<reference evidence="3 4" key="1">
    <citation type="submission" date="2018-03" db="EMBL/GenBank/DDBJ databases">
        <title>Whole genome sequencing of Histamine producing bacteria.</title>
        <authorList>
            <person name="Butler K."/>
        </authorList>
    </citation>
    <scope>NUCLEOTIDE SEQUENCE [LARGE SCALE GENOMIC DNA]</scope>
    <source>
        <strain evidence="3 4">BT-6</strain>
    </source>
</reference>
<organism evidence="3 4">
    <name type="scientific">Photobacterium damselae</name>
    <dbReference type="NCBI Taxonomy" id="38293"/>
    <lineage>
        <taxon>Bacteria</taxon>
        <taxon>Pseudomonadati</taxon>
        <taxon>Pseudomonadota</taxon>
        <taxon>Gammaproteobacteria</taxon>
        <taxon>Vibrionales</taxon>
        <taxon>Vibrionaceae</taxon>
        <taxon>Photobacterium</taxon>
    </lineage>
</organism>
<dbReference type="PANTHER" id="PTHR43777:SF1">
    <property type="entry name" value="MOLYBDENUM COFACTOR CYTIDYLYLTRANSFERASE"/>
    <property type="match status" value="1"/>
</dbReference>
<dbReference type="GO" id="GO:0016779">
    <property type="term" value="F:nucleotidyltransferase activity"/>
    <property type="evidence" value="ECO:0007669"/>
    <property type="project" value="UniProtKB-KW"/>
</dbReference>
<dbReference type="EMBL" id="PYMM01000001">
    <property type="protein sequence ID" value="PSU19068.1"/>
    <property type="molecule type" value="Genomic_DNA"/>
</dbReference>
<evidence type="ECO:0000313" key="4">
    <source>
        <dbReference type="Proteomes" id="UP000241404"/>
    </source>
</evidence>
<keyword evidence="1" id="KW-0460">Magnesium</keyword>
<dbReference type="Pfam" id="PF12804">
    <property type="entry name" value="NTP_transf_3"/>
    <property type="match status" value="1"/>
</dbReference>
<gene>
    <name evidence="3" type="ORF">CTM90_03600</name>
</gene>
<sequence length="198" mass="22130">MKNQCDCIILAAGLSTRMGSWKQQLPYQDGTILDASIHNALVHCERVILVAGYQALELINKYNSESRITLVTNPQYQLGMFSSIQCGVKEISSATFFITHGDMPCINSDVYYLLDEKFKHLNKKVLFPGDRIATGHPVLFSNELQEKILQANSHTKMKQLLKECDSDIGYLGLSSEMGILKDIDTPDDYHALKLLSSG</sequence>
<protein>
    <submittedName>
        <fullName evidence="3">Molybdenum cofactor cytidylyltransferase</fullName>
    </submittedName>
</protein>
<comment type="caution">
    <text evidence="3">The sequence shown here is derived from an EMBL/GenBank/DDBJ whole genome shotgun (WGS) entry which is preliminary data.</text>
</comment>
<dbReference type="Proteomes" id="UP000241404">
    <property type="component" value="Unassembled WGS sequence"/>
</dbReference>
<accession>A0ABD6XE12</accession>
<dbReference type="InterPro" id="IPR029044">
    <property type="entry name" value="Nucleotide-diphossugar_trans"/>
</dbReference>
<feature type="domain" description="MobA-like NTP transferase" evidence="2">
    <location>
        <begin position="7"/>
        <end position="164"/>
    </location>
</feature>
<dbReference type="InterPro" id="IPR025877">
    <property type="entry name" value="MobA-like_NTP_Trfase"/>
</dbReference>
<evidence type="ECO:0000256" key="1">
    <source>
        <dbReference type="ARBA" id="ARBA00022842"/>
    </source>
</evidence>
<dbReference type="PANTHER" id="PTHR43777">
    <property type="entry name" value="MOLYBDENUM COFACTOR CYTIDYLYLTRANSFERASE"/>
    <property type="match status" value="1"/>
</dbReference>
<proteinExistence type="predicted"/>
<evidence type="ECO:0000259" key="2">
    <source>
        <dbReference type="Pfam" id="PF12804"/>
    </source>
</evidence>
<dbReference type="AlphaFoldDB" id="A0ABD6XE12"/>
<dbReference type="SUPFAM" id="SSF53448">
    <property type="entry name" value="Nucleotide-diphospho-sugar transferases"/>
    <property type="match status" value="1"/>
</dbReference>